<comment type="caution">
    <text evidence="2">The sequence shown here is derived from an EMBL/GenBank/DDBJ whole genome shotgun (WGS) entry which is preliminary data.</text>
</comment>
<protein>
    <recommendedName>
        <fullName evidence="4">VWFA domain-containing protein</fullName>
    </recommendedName>
</protein>
<evidence type="ECO:0000313" key="2">
    <source>
        <dbReference type="EMBL" id="KRG09823.1"/>
    </source>
</evidence>
<evidence type="ECO:0000256" key="1">
    <source>
        <dbReference type="SAM" id="Coils"/>
    </source>
</evidence>
<evidence type="ECO:0008006" key="4">
    <source>
        <dbReference type="Google" id="ProtNLM"/>
    </source>
</evidence>
<proteinExistence type="predicted"/>
<reference evidence="2 3" key="1">
    <citation type="submission" date="2015-06" db="EMBL/GenBank/DDBJ databases">
        <title>Genome sequencing project of Bacillus galactosidilyticus PL133.</title>
        <authorList>
            <person name="Gaiero J."/>
            <person name="Nicol R."/>
            <person name="Habash M."/>
        </authorList>
    </citation>
    <scope>NUCLEOTIDE SEQUENCE [LARGE SCALE GENOMIC DNA]</scope>
    <source>
        <strain evidence="2 3">PL133</strain>
    </source>
</reference>
<dbReference type="Proteomes" id="UP000053881">
    <property type="component" value="Unassembled WGS sequence"/>
</dbReference>
<gene>
    <name evidence="2" type="ORF">ACA29_22275</name>
</gene>
<keyword evidence="1" id="KW-0175">Coiled coil</keyword>
<dbReference type="InterPro" id="IPR036465">
    <property type="entry name" value="vWFA_dom_sf"/>
</dbReference>
<dbReference type="PATRIC" id="fig|217031.4.peg.7569"/>
<name>A0A0Q9XNM8_9BACI</name>
<accession>A0A0Q9XNM8</accession>
<dbReference type="EMBL" id="LGPB01000137">
    <property type="protein sequence ID" value="KRG09823.1"/>
    <property type="molecule type" value="Genomic_DNA"/>
</dbReference>
<evidence type="ECO:0000313" key="3">
    <source>
        <dbReference type="Proteomes" id="UP000053881"/>
    </source>
</evidence>
<organism evidence="2 3">
    <name type="scientific">Lederbergia galactosidilytica</name>
    <dbReference type="NCBI Taxonomy" id="217031"/>
    <lineage>
        <taxon>Bacteria</taxon>
        <taxon>Bacillati</taxon>
        <taxon>Bacillota</taxon>
        <taxon>Bacilli</taxon>
        <taxon>Bacillales</taxon>
        <taxon>Bacillaceae</taxon>
        <taxon>Lederbergia</taxon>
    </lineage>
</organism>
<dbReference type="SUPFAM" id="SSF53300">
    <property type="entry name" value="vWA-like"/>
    <property type="match status" value="1"/>
</dbReference>
<dbReference type="AlphaFoldDB" id="A0A0Q9XNM8"/>
<feature type="coiled-coil region" evidence="1">
    <location>
        <begin position="198"/>
        <end position="258"/>
    </location>
</feature>
<dbReference type="Gene3D" id="3.40.50.410">
    <property type="entry name" value="von Willebrand factor, type A domain"/>
    <property type="match status" value="1"/>
</dbReference>
<sequence length="260" mass="29312">MMKISTQNDEDKQLSCTTIDEVYPLQTYESTKFAEAVDSVEAKGWTPIANAIKTAREKMAGTTENVTLYIISDGAETCDGDPVAEAKAFASEDGNRSVNIIGFDVDQAGENSLKEVAAAGNGEYISAKTIEDLNNSIKKTWVPSFLEVASKSNSLLKHWGQSFDEMTARAKLADRIHYAGLNEKSRFFSALNIMRGQKMITSEQYEQLKERIEKKNKLTLHVKKELDTKKREENEAERQQIIERVNKWSERMNKLRDANS</sequence>